<dbReference type="Pfam" id="PF08241">
    <property type="entry name" value="Methyltransf_11"/>
    <property type="match status" value="1"/>
</dbReference>
<dbReference type="InterPro" id="IPR029063">
    <property type="entry name" value="SAM-dependent_MTases_sf"/>
</dbReference>
<gene>
    <name evidence="5" type="ORF">THIAE_07335</name>
</gene>
<dbReference type="Gene3D" id="3.40.50.150">
    <property type="entry name" value="Vaccinia Virus protein VP39"/>
    <property type="match status" value="1"/>
</dbReference>
<keyword evidence="1 5" id="KW-0489">Methyltransferase</keyword>
<name>W0DT19_9GAMM</name>
<dbReference type="EMBL" id="CP007030">
    <property type="protein sequence ID" value="AHF01592.1"/>
    <property type="molecule type" value="Genomic_DNA"/>
</dbReference>
<dbReference type="PANTHER" id="PTHR43464">
    <property type="entry name" value="METHYLTRANSFERASE"/>
    <property type="match status" value="1"/>
</dbReference>
<keyword evidence="2 5" id="KW-0808">Transferase</keyword>
<proteinExistence type="predicted"/>
<dbReference type="eggNOG" id="COG2227">
    <property type="taxonomic scope" value="Bacteria"/>
</dbReference>
<dbReference type="OrthoDB" id="9760689at2"/>
<dbReference type="STRING" id="717772.THIAE_07335"/>
<keyword evidence="3" id="KW-0949">S-adenosyl-L-methionine</keyword>
<dbReference type="SUPFAM" id="SSF53335">
    <property type="entry name" value="S-adenosyl-L-methionine-dependent methyltransferases"/>
    <property type="match status" value="1"/>
</dbReference>
<dbReference type="GO" id="GO:0032259">
    <property type="term" value="P:methylation"/>
    <property type="evidence" value="ECO:0007669"/>
    <property type="project" value="UniProtKB-KW"/>
</dbReference>
<feature type="domain" description="Methyltransferase type 11" evidence="4">
    <location>
        <begin position="57"/>
        <end position="157"/>
    </location>
</feature>
<dbReference type="InParanoid" id="W0DT19"/>
<sequence length="232" mass="27017">MVELKKEFWEKFYSQDDGHVMYPHEEIIRFFSTYIRKRVDLAKFVDKCHFEPIPRVLDIGCGRGRHVVFSSELGLDIHAIDLSEEAIKLTKKWLETKNIQVDDSKVVTSSVTDMPWANDYFDFAISHGVFDSMYFDIAKQGMAEASRVIKKGGLFYIDLVSGDDSMHSKEYSDDEVVTTAHEYGTVQSYYNYSKINTLISHYFEIKEIFLIKKINVHSGDFISRWHLVLKNL</sequence>
<dbReference type="PANTHER" id="PTHR43464:SF19">
    <property type="entry name" value="UBIQUINONE BIOSYNTHESIS O-METHYLTRANSFERASE, MITOCHONDRIAL"/>
    <property type="match status" value="1"/>
</dbReference>
<dbReference type="Proteomes" id="UP000005380">
    <property type="component" value="Chromosome"/>
</dbReference>
<evidence type="ECO:0000259" key="4">
    <source>
        <dbReference type="Pfam" id="PF08241"/>
    </source>
</evidence>
<dbReference type="GO" id="GO:0008757">
    <property type="term" value="F:S-adenosylmethionine-dependent methyltransferase activity"/>
    <property type="evidence" value="ECO:0007669"/>
    <property type="project" value="InterPro"/>
</dbReference>
<reference evidence="5 6" key="1">
    <citation type="submission" date="2013-12" db="EMBL/GenBank/DDBJ databases">
        <authorList>
            <consortium name="DOE Joint Genome Institute"/>
            <person name="Kappler U."/>
            <person name="Huntemann M."/>
            <person name="Han J."/>
            <person name="Chen A."/>
            <person name="Kyrpides N."/>
            <person name="Mavromatis K."/>
            <person name="Markowitz V."/>
            <person name="Palaniappan K."/>
            <person name="Ivanova N."/>
            <person name="Schaumberg A."/>
            <person name="Pati A."/>
            <person name="Liolios K."/>
            <person name="Nordberg H.P."/>
            <person name="Cantor M.N."/>
            <person name="Hua S.X."/>
            <person name="Woyke T."/>
        </authorList>
    </citation>
    <scope>NUCLEOTIDE SEQUENCE [LARGE SCALE GENOMIC DNA]</scope>
    <source>
        <strain evidence="6">AL2</strain>
    </source>
</reference>
<evidence type="ECO:0000256" key="3">
    <source>
        <dbReference type="ARBA" id="ARBA00022691"/>
    </source>
</evidence>
<dbReference type="HOGENOM" id="CLU_091228_1_0_6"/>
<evidence type="ECO:0000313" key="6">
    <source>
        <dbReference type="Proteomes" id="UP000005380"/>
    </source>
</evidence>
<dbReference type="CDD" id="cd02440">
    <property type="entry name" value="AdoMet_MTases"/>
    <property type="match status" value="1"/>
</dbReference>
<accession>W0DT19</accession>
<evidence type="ECO:0000256" key="1">
    <source>
        <dbReference type="ARBA" id="ARBA00022603"/>
    </source>
</evidence>
<dbReference type="AlphaFoldDB" id="W0DT19"/>
<dbReference type="KEGG" id="tao:THIAE_07335"/>
<keyword evidence="6" id="KW-1185">Reference proteome</keyword>
<evidence type="ECO:0000256" key="2">
    <source>
        <dbReference type="ARBA" id="ARBA00022679"/>
    </source>
</evidence>
<dbReference type="RefSeq" id="WP_006460553.1">
    <property type="nucleotide sequence ID" value="NZ_CP007030.1"/>
</dbReference>
<organism evidence="5 6">
    <name type="scientific">Thiomicrospira aerophila AL3</name>
    <dbReference type="NCBI Taxonomy" id="717772"/>
    <lineage>
        <taxon>Bacteria</taxon>
        <taxon>Pseudomonadati</taxon>
        <taxon>Pseudomonadota</taxon>
        <taxon>Gammaproteobacteria</taxon>
        <taxon>Thiotrichales</taxon>
        <taxon>Piscirickettsiaceae</taxon>
        <taxon>Thiomicrospira</taxon>
    </lineage>
</organism>
<protein>
    <submittedName>
        <fullName evidence="5">Type 11 methyltransferase</fullName>
    </submittedName>
</protein>
<dbReference type="InterPro" id="IPR013216">
    <property type="entry name" value="Methyltransf_11"/>
</dbReference>
<evidence type="ECO:0000313" key="5">
    <source>
        <dbReference type="EMBL" id="AHF01592.1"/>
    </source>
</evidence>